<dbReference type="InterPro" id="IPR013249">
    <property type="entry name" value="RNA_pol_sigma70_r4_t2"/>
</dbReference>
<dbReference type="Gene3D" id="1.10.1740.10">
    <property type="match status" value="1"/>
</dbReference>
<dbReference type="InterPro" id="IPR013325">
    <property type="entry name" value="RNA_pol_sigma_r2"/>
</dbReference>
<dbReference type="Pfam" id="PF08281">
    <property type="entry name" value="Sigma70_r4_2"/>
    <property type="match status" value="1"/>
</dbReference>
<dbReference type="RefSeq" id="WP_277731566.1">
    <property type="nucleotide sequence ID" value="NZ_CP120733.1"/>
</dbReference>
<organism evidence="8 9">
    <name type="scientific">Tepidibacter hydrothermalis</name>
    <dbReference type="NCBI Taxonomy" id="3036126"/>
    <lineage>
        <taxon>Bacteria</taxon>
        <taxon>Bacillati</taxon>
        <taxon>Bacillota</taxon>
        <taxon>Clostridia</taxon>
        <taxon>Peptostreptococcales</taxon>
        <taxon>Peptostreptococcaceae</taxon>
        <taxon>Tepidibacter</taxon>
    </lineage>
</organism>
<dbReference type="EMBL" id="CP120733">
    <property type="protein sequence ID" value="WFD09635.1"/>
    <property type="molecule type" value="Genomic_DNA"/>
</dbReference>
<protein>
    <submittedName>
        <fullName evidence="8">Sigma-70 family RNA polymerase sigma factor</fullName>
    </submittedName>
</protein>
<dbReference type="Pfam" id="PF04542">
    <property type="entry name" value="Sigma70_r2"/>
    <property type="match status" value="1"/>
</dbReference>
<evidence type="ECO:0000259" key="6">
    <source>
        <dbReference type="Pfam" id="PF04542"/>
    </source>
</evidence>
<evidence type="ECO:0000313" key="9">
    <source>
        <dbReference type="Proteomes" id="UP001222800"/>
    </source>
</evidence>
<keyword evidence="3" id="KW-0731">Sigma factor</keyword>
<dbReference type="InterPro" id="IPR013324">
    <property type="entry name" value="RNA_pol_sigma_r3/r4-like"/>
</dbReference>
<dbReference type="InterPro" id="IPR007627">
    <property type="entry name" value="RNA_pol_sigma70_r2"/>
</dbReference>
<dbReference type="SUPFAM" id="SSF88946">
    <property type="entry name" value="Sigma2 domain of RNA polymerase sigma factors"/>
    <property type="match status" value="1"/>
</dbReference>
<gene>
    <name evidence="8" type="ORF">P4S50_14755</name>
</gene>
<reference evidence="8 9" key="1">
    <citation type="submission" date="2023-03" db="EMBL/GenBank/DDBJ databases">
        <title>Complete genome sequence of Tepidibacter sp. SWIR-1, isolated from a deep-sea hydrothermal vent.</title>
        <authorList>
            <person name="Li X."/>
        </authorList>
    </citation>
    <scope>NUCLEOTIDE SEQUENCE [LARGE SCALE GENOMIC DNA]</scope>
    <source>
        <strain evidence="8 9">SWIR-1</strain>
    </source>
</reference>
<evidence type="ECO:0000256" key="1">
    <source>
        <dbReference type="ARBA" id="ARBA00010641"/>
    </source>
</evidence>
<proteinExistence type="inferred from homology"/>
<dbReference type="InterPro" id="IPR014284">
    <property type="entry name" value="RNA_pol_sigma-70_dom"/>
</dbReference>
<feature type="domain" description="RNA polymerase sigma-70 region 2" evidence="6">
    <location>
        <begin position="21"/>
        <end position="91"/>
    </location>
</feature>
<dbReference type="InterPro" id="IPR036388">
    <property type="entry name" value="WH-like_DNA-bd_sf"/>
</dbReference>
<keyword evidence="4" id="KW-0238">DNA-binding</keyword>
<dbReference type="Proteomes" id="UP001222800">
    <property type="component" value="Chromosome"/>
</dbReference>
<feature type="domain" description="RNA polymerase sigma factor 70 region 4 type 2" evidence="7">
    <location>
        <begin position="128"/>
        <end position="172"/>
    </location>
</feature>
<dbReference type="Gene3D" id="1.10.10.10">
    <property type="entry name" value="Winged helix-like DNA-binding domain superfamily/Winged helix DNA-binding domain"/>
    <property type="match status" value="1"/>
</dbReference>
<dbReference type="NCBIfam" id="TIGR02937">
    <property type="entry name" value="sigma70-ECF"/>
    <property type="match status" value="1"/>
</dbReference>
<dbReference type="PANTHER" id="PTHR43133:SF8">
    <property type="entry name" value="RNA POLYMERASE SIGMA FACTOR HI_1459-RELATED"/>
    <property type="match status" value="1"/>
</dbReference>
<keyword evidence="9" id="KW-1185">Reference proteome</keyword>
<evidence type="ECO:0000256" key="2">
    <source>
        <dbReference type="ARBA" id="ARBA00023015"/>
    </source>
</evidence>
<comment type="similarity">
    <text evidence="1">Belongs to the sigma-70 factor family. ECF subfamily.</text>
</comment>
<dbReference type="SUPFAM" id="SSF88659">
    <property type="entry name" value="Sigma3 and sigma4 domains of RNA polymerase sigma factors"/>
    <property type="match status" value="1"/>
</dbReference>
<evidence type="ECO:0000256" key="3">
    <source>
        <dbReference type="ARBA" id="ARBA00023082"/>
    </source>
</evidence>
<keyword evidence="5" id="KW-0804">Transcription</keyword>
<evidence type="ECO:0000256" key="5">
    <source>
        <dbReference type="ARBA" id="ARBA00023163"/>
    </source>
</evidence>
<sequence>MIDENLQEDIHNRNPKTYDFLINEYSKLLWVIASGVLKNVGSREDIEDCVAESFTYLWEHPEKYDHKRGSIKSYLCLITKSRAIDKVRKINKRATLPYDEDLKAETDDIEEALLNKQIINDIYNFAKNLKQIDSEIFLLRYFYQLKPREIADKLNITAKEVSNRLYYSRKSLLTKIKL</sequence>
<dbReference type="InterPro" id="IPR039425">
    <property type="entry name" value="RNA_pol_sigma-70-like"/>
</dbReference>
<accession>A0ABY8E9Q0</accession>
<keyword evidence="2" id="KW-0805">Transcription regulation</keyword>
<evidence type="ECO:0000259" key="7">
    <source>
        <dbReference type="Pfam" id="PF08281"/>
    </source>
</evidence>
<name>A0ABY8E9Q0_9FIRM</name>
<evidence type="ECO:0000313" key="8">
    <source>
        <dbReference type="EMBL" id="WFD09635.1"/>
    </source>
</evidence>
<evidence type="ECO:0000256" key="4">
    <source>
        <dbReference type="ARBA" id="ARBA00023125"/>
    </source>
</evidence>
<dbReference type="PANTHER" id="PTHR43133">
    <property type="entry name" value="RNA POLYMERASE ECF-TYPE SIGMA FACTO"/>
    <property type="match status" value="1"/>
</dbReference>